<proteinExistence type="inferred from homology"/>
<evidence type="ECO:0000256" key="1">
    <source>
        <dbReference type="ARBA" id="ARBA00001968"/>
    </source>
</evidence>
<gene>
    <name evidence="16" type="ORF">V5799_033534</name>
</gene>
<keyword evidence="10" id="KW-0539">Nucleus</keyword>
<keyword evidence="7" id="KW-0540">Nuclease</keyword>
<evidence type="ECO:0000256" key="10">
    <source>
        <dbReference type="ARBA" id="ARBA00023242"/>
    </source>
</evidence>
<evidence type="ECO:0000256" key="5">
    <source>
        <dbReference type="ARBA" id="ARBA00015519"/>
    </source>
</evidence>
<dbReference type="GO" id="GO:0004518">
    <property type="term" value="F:nuclease activity"/>
    <property type="evidence" value="ECO:0007669"/>
    <property type="project" value="UniProtKB-KW"/>
</dbReference>
<dbReference type="GO" id="GO:0005634">
    <property type="term" value="C:nucleus"/>
    <property type="evidence" value="ECO:0007669"/>
    <property type="project" value="UniProtKB-SubCell"/>
</dbReference>
<accession>A0AAQ4DN17</accession>
<dbReference type="InterPro" id="IPR045249">
    <property type="entry name" value="HARBI1-like"/>
</dbReference>
<dbReference type="PANTHER" id="PTHR22930">
    <property type="match status" value="1"/>
</dbReference>
<keyword evidence="14" id="KW-0732">Signal</keyword>
<dbReference type="PRINTS" id="PR02086">
    <property type="entry name" value="PUTNUCHARBI1"/>
</dbReference>
<evidence type="ECO:0000256" key="12">
    <source>
        <dbReference type="ARBA" id="ARBA00045850"/>
    </source>
</evidence>
<comment type="cofactor">
    <cofactor evidence="1">
        <name>a divalent metal cation</name>
        <dbReference type="ChEBI" id="CHEBI:60240"/>
    </cofactor>
</comment>
<evidence type="ECO:0000256" key="6">
    <source>
        <dbReference type="ARBA" id="ARBA00022490"/>
    </source>
</evidence>
<feature type="chain" id="PRO_5043036453" description="Putative nuclease HARBI1" evidence="14">
    <location>
        <begin position="23"/>
        <end position="388"/>
    </location>
</feature>
<evidence type="ECO:0000259" key="15">
    <source>
        <dbReference type="Pfam" id="PF13359"/>
    </source>
</evidence>
<evidence type="ECO:0000256" key="11">
    <source>
        <dbReference type="ARBA" id="ARBA00030126"/>
    </source>
</evidence>
<dbReference type="PANTHER" id="PTHR22930:SF85">
    <property type="entry name" value="GH03217P-RELATED"/>
    <property type="match status" value="1"/>
</dbReference>
<dbReference type="Proteomes" id="UP001321473">
    <property type="component" value="Unassembled WGS sequence"/>
</dbReference>
<evidence type="ECO:0000256" key="9">
    <source>
        <dbReference type="ARBA" id="ARBA00022801"/>
    </source>
</evidence>
<evidence type="ECO:0000256" key="7">
    <source>
        <dbReference type="ARBA" id="ARBA00022722"/>
    </source>
</evidence>
<evidence type="ECO:0000256" key="2">
    <source>
        <dbReference type="ARBA" id="ARBA00004123"/>
    </source>
</evidence>
<feature type="signal peptide" evidence="14">
    <location>
        <begin position="1"/>
        <end position="22"/>
    </location>
</feature>
<dbReference type="EMBL" id="JARKHS020028908">
    <property type="protein sequence ID" value="KAK8763857.1"/>
    <property type="molecule type" value="Genomic_DNA"/>
</dbReference>
<evidence type="ECO:0000313" key="17">
    <source>
        <dbReference type="Proteomes" id="UP001321473"/>
    </source>
</evidence>
<comment type="function">
    <text evidence="12">Transposase-derived protein that may have nuclease activity. Does not have transposase activity.</text>
</comment>
<organism evidence="16 17">
    <name type="scientific">Amblyomma americanum</name>
    <name type="common">Lone star tick</name>
    <dbReference type="NCBI Taxonomy" id="6943"/>
    <lineage>
        <taxon>Eukaryota</taxon>
        <taxon>Metazoa</taxon>
        <taxon>Ecdysozoa</taxon>
        <taxon>Arthropoda</taxon>
        <taxon>Chelicerata</taxon>
        <taxon>Arachnida</taxon>
        <taxon>Acari</taxon>
        <taxon>Parasitiformes</taxon>
        <taxon>Ixodida</taxon>
        <taxon>Ixodoidea</taxon>
        <taxon>Ixodidae</taxon>
        <taxon>Amblyomminae</taxon>
        <taxon>Amblyomma</taxon>
    </lineage>
</organism>
<dbReference type="GO" id="GO:0046872">
    <property type="term" value="F:metal ion binding"/>
    <property type="evidence" value="ECO:0007669"/>
    <property type="project" value="UniProtKB-KW"/>
</dbReference>
<feature type="domain" description="DDE Tnp4" evidence="15">
    <location>
        <begin position="174"/>
        <end position="326"/>
    </location>
</feature>
<keyword evidence="17" id="KW-1185">Reference proteome</keyword>
<sequence>MFPLSEDDAILLLLLMLNVSYSSNMLVQMVLSRSNRGGRGPYCCLTQRSILLEYLHNQELDFKHHFRITRESFRELMNQLWADLPTRTHGWSREVHLLVFLFWLACGTSYRVVGACFNVPRTTTFRMVTSALNLMTRQLDKMVYFPKQNELPQIAAGFKALSGNDRFDGFVGAIDGCHVRIQAPESLPQDYFCRKQFYSIQLQAVCDHRGIFLDIFTGYPGSVHDARVLRNSPIYVGSLYPPVGYAILGDSGYQNLTAPITITTPFKDTRSPVEIRFNKAHAKARCIVERAFGLMKGRWRSVFTKALEVSVRKAPDVVAACAAMHNVCMRMHDEAPEELSDDDTEPDTPDDDVDETSNKQNSSQFRNDLAARLSCPTAAGDHDYHVVI</sequence>
<comment type="caution">
    <text evidence="16">The sequence shown here is derived from an EMBL/GenBank/DDBJ whole genome shotgun (WGS) entry which is preliminary data.</text>
</comment>
<dbReference type="AlphaFoldDB" id="A0AAQ4DN17"/>
<dbReference type="InterPro" id="IPR026103">
    <property type="entry name" value="HARBI1_animal"/>
</dbReference>
<comment type="similarity">
    <text evidence="4">Belongs to the HARBI1 family.</text>
</comment>
<evidence type="ECO:0000256" key="4">
    <source>
        <dbReference type="ARBA" id="ARBA00006958"/>
    </source>
</evidence>
<reference evidence="16 17" key="1">
    <citation type="journal article" date="2023" name="Arcadia Sci">
        <title>De novo assembly of a long-read Amblyomma americanum tick genome.</title>
        <authorList>
            <person name="Chou S."/>
            <person name="Poskanzer K.E."/>
            <person name="Rollins M."/>
            <person name="Thuy-Boun P.S."/>
        </authorList>
    </citation>
    <scope>NUCLEOTIDE SEQUENCE [LARGE SCALE GENOMIC DNA]</scope>
    <source>
        <strain evidence="16">F_SG_1</strain>
        <tissue evidence="16">Salivary glands</tissue>
    </source>
</reference>
<keyword evidence="8" id="KW-0479">Metal-binding</keyword>
<feature type="compositionally biased region" description="Acidic residues" evidence="13">
    <location>
        <begin position="335"/>
        <end position="355"/>
    </location>
</feature>
<evidence type="ECO:0000256" key="8">
    <source>
        <dbReference type="ARBA" id="ARBA00022723"/>
    </source>
</evidence>
<evidence type="ECO:0000256" key="14">
    <source>
        <dbReference type="SAM" id="SignalP"/>
    </source>
</evidence>
<dbReference type="GO" id="GO:0016787">
    <property type="term" value="F:hydrolase activity"/>
    <property type="evidence" value="ECO:0007669"/>
    <property type="project" value="UniProtKB-KW"/>
</dbReference>
<dbReference type="Pfam" id="PF13359">
    <property type="entry name" value="DDE_Tnp_4"/>
    <property type="match status" value="1"/>
</dbReference>
<feature type="region of interest" description="Disordered" evidence="13">
    <location>
        <begin position="335"/>
        <end position="367"/>
    </location>
</feature>
<dbReference type="GO" id="GO:0005737">
    <property type="term" value="C:cytoplasm"/>
    <property type="evidence" value="ECO:0007669"/>
    <property type="project" value="UniProtKB-SubCell"/>
</dbReference>
<dbReference type="InterPro" id="IPR027806">
    <property type="entry name" value="HARBI1_dom"/>
</dbReference>
<protein>
    <recommendedName>
        <fullName evidence="5">Putative nuclease HARBI1</fullName>
    </recommendedName>
    <alternativeName>
        <fullName evidence="11">Harbinger transposase-derived nuclease</fullName>
    </alternativeName>
</protein>
<name>A0AAQ4DN17_AMBAM</name>
<evidence type="ECO:0000313" key="16">
    <source>
        <dbReference type="EMBL" id="KAK8763857.1"/>
    </source>
</evidence>
<evidence type="ECO:0000256" key="13">
    <source>
        <dbReference type="SAM" id="MobiDB-lite"/>
    </source>
</evidence>
<evidence type="ECO:0000256" key="3">
    <source>
        <dbReference type="ARBA" id="ARBA00004496"/>
    </source>
</evidence>
<keyword evidence="9" id="KW-0378">Hydrolase</keyword>
<keyword evidence="6" id="KW-0963">Cytoplasm</keyword>
<comment type="subcellular location">
    <subcellularLocation>
        <location evidence="3">Cytoplasm</location>
    </subcellularLocation>
    <subcellularLocation>
        <location evidence="2">Nucleus</location>
    </subcellularLocation>
</comment>